<evidence type="ECO:0000256" key="3">
    <source>
        <dbReference type="ARBA" id="ARBA00010345"/>
    </source>
</evidence>
<dbReference type="GO" id="GO:1990529">
    <property type="term" value="C:glycosylphosphatidylinositol-mannosyltransferase I complex"/>
    <property type="evidence" value="ECO:0007669"/>
    <property type="project" value="TreeGrafter"/>
</dbReference>
<sequence length="241" mass="26665">MHLTSTLSPPHGYHPVSHTLITYSTQEFDSACTLHLHYVLPALAFVDPYELAHHDAAYTFRHWGPSNLELPVAALKKEHNASLHGEGSHILLDVKREDQTRDETERQLEVHLPLHLRYGDPRKASASRYHEEELAWPIGFFACPRSHHPDAKREAEVTLPPTLGALFDSRTSVLLPIPPFPASTHPGPMRVRVPTASPAHRAPVELGTALVVLLACAWVAHAAYRAVGRIGCALARGEKTD</sequence>
<comment type="pathway">
    <text evidence="2 11">Glycolipid biosynthesis; glycosylphosphatidylinositol-anchor biosynthesis.</text>
</comment>
<evidence type="ECO:0000256" key="6">
    <source>
        <dbReference type="ARBA" id="ARBA00022692"/>
    </source>
</evidence>
<keyword evidence="7 11" id="KW-0256">Endoplasmic reticulum</keyword>
<dbReference type="PANTHER" id="PTHR28533:SF1">
    <property type="entry name" value="PROTEIN PBN1"/>
    <property type="match status" value="1"/>
</dbReference>
<evidence type="ECO:0000256" key="8">
    <source>
        <dbReference type="ARBA" id="ARBA00022989"/>
    </source>
</evidence>
<dbReference type="GO" id="GO:0000030">
    <property type="term" value="F:mannosyltransferase activity"/>
    <property type="evidence" value="ECO:0007669"/>
    <property type="project" value="TreeGrafter"/>
</dbReference>
<keyword evidence="8" id="KW-1133">Transmembrane helix</keyword>
<keyword evidence="13" id="KW-1185">Reference proteome</keyword>
<evidence type="ECO:0000256" key="10">
    <source>
        <dbReference type="ARBA" id="ARBA00023180"/>
    </source>
</evidence>
<dbReference type="Proteomes" id="UP000717328">
    <property type="component" value="Unassembled WGS sequence"/>
</dbReference>
<evidence type="ECO:0000313" key="13">
    <source>
        <dbReference type="Proteomes" id="UP000717328"/>
    </source>
</evidence>
<evidence type="ECO:0000256" key="2">
    <source>
        <dbReference type="ARBA" id="ARBA00004687"/>
    </source>
</evidence>
<name>A0A9P7FMJ6_9AGAR</name>
<reference evidence="12" key="2">
    <citation type="submission" date="2021-10" db="EMBL/GenBank/DDBJ databases">
        <title>Phylogenomics reveals ancestral predisposition of the termite-cultivated fungus Termitomyces towards a domesticated lifestyle.</title>
        <authorList>
            <person name="Auxier B."/>
            <person name="Grum-Grzhimaylo A."/>
            <person name="Cardenas M.E."/>
            <person name="Lodge J.D."/>
            <person name="Laessoe T."/>
            <person name="Pedersen O."/>
            <person name="Smith M.E."/>
            <person name="Kuyper T.W."/>
            <person name="Franco-Molano E.A."/>
            <person name="Baroni T.J."/>
            <person name="Aanen D.K."/>
        </authorList>
    </citation>
    <scope>NUCLEOTIDE SEQUENCE</scope>
    <source>
        <strain evidence="12">D49</strain>
    </source>
</reference>
<dbReference type="SMART" id="SM00780">
    <property type="entry name" value="PIG-X"/>
    <property type="match status" value="1"/>
</dbReference>
<proteinExistence type="inferred from homology"/>
<evidence type="ECO:0000256" key="1">
    <source>
        <dbReference type="ARBA" id="ARBA00004643"/>
    </source>
</evidence>
<organism evidence="12 13">
    <name type="scientific">Sphagnurus paluster</name>
    <dbReference type="NCBI Taxonomy" id="117069"/>
    <lineage>
        <taxon>Eukaryota</taxon>
        <taxon>Fungi</taxon>
        <taxon>Dikarya</taxon>
        <taxon>Basidiomycota</taxon>
        <taxon>Agaricomycotina</taxon>
        <taxon>Agaricomycetes</taxon>
        <taxon>Agaricomycetidae</taxon>
        <taxon>Agaricales</taxon>
        <taxon>Tricholomatineae</taxon>
        <taxon>Lyophyllaceae</taxon>
        <taxon>Sphagnurus</taxon>
    </lineage>
</organism>
<reference evidence="12" key="1">
    <citation type="submission" date="2021-02" db="EMBL/GenBank/DDBJ databases">
        <authorList>
            <person name="Nieuwenhuis M."/>
            <person name="Van De Peppel L.J.J."/>
        </authorList>
    </citation>
    <scope>NUCLEOTIDE SEQUENCE</scope>
    <source>
        <strain evidence="12">D49</strain>
    </source>
</reference>
<comment type="similarity">
    <text evidence="3 11">Belongs to the PIGX family.</text>
</comment>
<dbReference type="OrthoDB" id="5546453at2759"/>
<accession>A0A9P7FMJ6</accession>
<dbReference type="GO" id="GO:0005789">
    <property type="term" value="C:endoplasmic reticulum membrane"/>
    <property type="evidence" value="ECO:0007669"/>
    <property type="project" value="UniProtKB-SubCell"/>
</dbReference>
<evidence type="ECO:0000256" key="7">
    <source>
        <dbReference type="ARBA" id="ARBA00022824"/>
    </source>
</evidence>
<comment type="subcellular location">
    <subcellularLocation>
        <location evidence="11">Endoplasmic reticulum membrane</location>
        <topology evidence="11">Single-pass membrane protein</topology>
    </subcellularLocation>
    <subcellularLocation>
        <location evidence="1">Endoplasmic reticulum membrane</location>
        <topology evidence="1">Single-pass type III membrane protein</topology>
    </subcellularLocation>
</comment>
<dbReference type="PANTHER" id="PTHR28533">
    <property type="entry name" value="PROTEIN PBN1"/>
    <property type="match status" value="1"/>
</dbReference>
<gene>
    <name evidence="12" type="ORF">H0H81_001553</name>
</gene>
<dbReference type="InterPro" id="IPR013233">
    <property type="entry name" value="PIG-X/PBN1"/>
</dbReference>
<dbReference type="AlphaFoldDB" id="A0A9P7FMJ6"/>
<protein>
    <recommendedName>
        <fullName evidence="4 11">Protein PBN1</fullName>
    </recommendedName>
</protein>
<dbReference type="InterPro" id="IPR042322">
    <property type="entry name" value="Pbn1"/>
</dbReference>
<evidence type="ECO:0000256" key="4">
    <source>
        <dbReference type="ARBA" id="ARBA00020410"/>
    </source>
</evidence>
<evidence type="ECO:0000256" key="5">
    <source>
        <dbReference type="ARBA" id="ARBA00022502"/>
    </source>
</evidence>
<comment type="function">
    <text evidence="11">Required for proper folding and/or the stability of a subset of proteins in the endoplasmic reticulum. Component of glycosylphosphatidylinositol-mannosyltransferase 1 which transfers the first of the 4 mannoses in the GPI-anchor precursors during GPI-anchor biosynthesis. Probably acts by stabilizing the mannosyltransferase GPI14.</text>
</comment>
<keyword evidence="10" id="KW-0325">Glycoprotein</keyword>
<evidence type="ECO:0000256" key="11">
    <source>
        <dbReference type="RuleBase" id="RU366056"/>
    </source>
</evidence>
<dbReference type="EMBL" id="JABCKI010006360">
    <property type="protein sequence ID" value="KAG5634553.1"/>
    <property type="molecule type" value="Genomic_DNA"/>
</dbReference>
<keyword evidence="9" id="KW-0472">Membrane</keyword>
<keyword evidence="5 11" id="KW-0337">GPI-anchor biosynthesis</keyword>
<dbReference type="GO" id="GO:0006506">
    <property type="term" value="P:GPI anchor biosynthetic process"/>
    <property type="evidence" value="ECO:0007669"/>
    <property type="project" value="UniProtKB-KW"/>
</dbReference>
<keyword evidence="6" id="KW-0812">Transmembrane</keyword>
<dbReference type="Pfam" id="PF08320">
    <property type="entry name" value="PIG-X"/>
    <property type="match status" value="1"/>
</dbReference>
<comment type="caution">
    <text evidence="12">The sequence shown here is derived from an EMBL/GenBank/DDBJ whole genome shotgun (WGS) entry which is preliminary data.</text>
</comment>
<evidence type="ECO:0000256" key="9">
    <source>
        <dbReference type="ARBA" id="ARBA00023136"/>
    </source>
</evidence>
<evidence type="ECO:0000313" key="12">
    <source>
        <dbReference type="EMBL" id="KAG5634553.1"/>
    </source>
</evidence>